<organism evidence="1">
    <name type="scientific">marine sediment metagenome</name>
    <dbReference type="NCBI Taxonomy" id="412755"/>
    <lineage>
        <taxon>unclassified sequences</taxon>
        <taxon>metagenomes</taxon>
        <taxon>ecological metagenomes</taxon>
    </lineage>
</organism>
<evidence type="ECO:0000313" key="1">
    <source>
        <dbReference type="EMBL" id="KKN84435.1"/>
    </source>
</evidence>
<name>A0A0F9TTS0_9ZZZZ</name>
<proteinExistence type="predicted"/>
<dbReference type="EMBL" id="LAZR01000171">
    <property type="protein sequence ID" value="KKN84435.1"/>
    <property type="molecule type" value="Genomic_DNA"/>
</dbReference>
<protein>
    <submittedName>
        <fullName evidence="1">Uncharacterized protein</fullName>
    </submittedName>
</protein>
<dbReference type="AlphaFoldDB" id="A0A0F9TTS0"/>
<comment type="caution">
    <text evidence="1">The sequence shown here is derived from an EMBL/GenBank/DDBJ whole genome shotgun (WGS) entry which is preliminary data.</text>
</comment>
<accession>A0A0F9TTS0</accession>
<sequence length="143" mass="15834">MTKKCENKQATIKVTMHIPATSWHPHMDKVLEVKAETEFQAWALAMRDSLLALTHQNMRLMVGYWGDALNSLPDDVRRALIDVIARGLGLSIKPAEDTPNAIDIDLVPRYEPLIGDKTTESGIVVPKSPGSDLLLPGMKGYNE</sequence>
<reference evidence="1" key="1">
    <citation type="journal article" date="2015" name="Nature">
        <title>Complex archaea that bridge the gap between prokaryotes and eukaryotes.</title>
        <authorList>
            <person name="Spang A."/>
            <person name="Saw J.H."/>
            <person name="Jorgensen S.L."/>
            <person name="Zaremba-Niedzwiedzka K."/>
            <person name="Martijn J."/>
            <person name="Lind A.E."/>
            <person name="van Eijk R."/>
            <person name="Schleper C."/>
            <person name="Guy L."/>
            <person name="Ettema T.J."/>
        </authorList>
    </citation>
    <scope>NUCLEOTIDE SEQUENCE</scope>
</reference>
<gene>
    <name evidence="1" type="ORF">LCGC14_0288970</name>
</gene>